<dbReference type="GO" id="GO:0005764">
    <property type="term" value="C:lysosome"/>
    <property type="evidence" value="ECO:0007669"/>
    <property type="project" value="TreeGrafter"/>
</dbReference>
<gene>
    <name evidence="15" type="ORF">L596_009149</name>
</gene>
<keyword evidence="9" id="KW-0325">Glycoprotein</keyword>
<evidence type="ECO:0000313" key="16">
    <source>
        <dbReference type="Proteomes" id="UP000298663"/>
    </source>
</evidence>
<dbReference type="PROSITE" id="PS00141">
    <property type="entry name" value="ASP_PROTEASE"/>
    <property type="match status" value="2"/>
</dbReference>
<keyword evidence="7 12" id="KW-0378">Hydrolase</keyword>
<feature type="chain" id="PRO_5020542786" description="Peptidase A1 domain-containing protein" evidence="13">
    <location>
        <begin position="16"/>
        <end position="421"/>
    </location>
</feature>
<proteinExistence type="inferred from homology"/>
<dbReference type="SUPFAM" id="SSF50630">
    <property type="entry name" value="Acid proteases"/>
    <property type="match status" value="1"/>
</dbReference>
<dbReference type="Proteomes" id="UP000298663">
    <property type="component" value="Unassembled WGS sequence"/>
</dbReference>
<dbReference type="PROSITE" id="PS51767">
    <property type="entry name" value="PEPTIDASE_A1"/>
    <property type="match status" value="1"/>
</dbReference>
<comment type="similarity">
    <text evidence="2 12">Belongs to the peptidase A1 family.</text>
</comment>
<evidence type="ECO:0000259" key="14">
    <source>
        <dbReference type="PROSITE" id="PS51767"/>
    </source>
</evidence>
<feature type="active site" evidence="10">
    <location>
        <position position="90"/>
    </location>
</feature>
<evidence type="ECO:0000313" key="15">
    <source>
        <dbReference type="EMBL" id="TKR94920.1"/>
    </source>
</evidence>
<evidence type="ECO:0000256" key="9">
    <source>
        <dbReference type="ARBA" id="ARBA00023180"/>
    </source>
</evidence>
<dbReference type="STRING" id="34508.A0A4U5PET2"/>
<dbReference type="InterPro" id="IPR021109">
    <property type="entry name" value="Peptidase_aspartic_dom_sf"/>
</dbReference>
<dbReference type="GO" id="GO:0006508">
    <property type="term" value="P:proteolysis"/>
    <property type="evidence" value="ECO:0007669"/>
    <property type="project" value="UniProtKB-KW"/>
</dbReference>
<evidence type="ECO:0000256" key="12">
    <source>
        <dbReference type="RuleBase" id="RU000454"/>
    </source>
</evidence>
<feature type="active site" evidence="10">
    <location>
        <position position="310"/>
    </location>
</feature>
<keyword evidence="8 11" id="KW-1015">Disulfide bond</keyword>
<name>A0A4U5PET2_STECR</name>
<dbReference type="GO" id="GO:0004190">
    <property type="term" value="F:aspartic-type endopeptidase activity"/>
    <property type="evidence" value="ECO:0007669"/>
    <property type="project" value="UniProtKB-KW"/>
</dbReference>
<feature type="signal peptide" evidence="13">
    <location>
        <begin position="1"/>
        <end position="15"/>
    </location>
</feature>
<dbReference type="PANTHER" id="PTHR47966">
    <property type="entry name" value="BETA-SITE APP-CLEAVING ENZYME, ISOFORM A-RELATED"/>
    <property type="match status" value="1"/>
</dbReference>
<comment type="subcellular location">
    <subcellularLocation>
        <location evidence="1">Secreted</location>
    </subcellularLocation>
</comment>
<evidence type="ECO:0000256" key="1">
    <source>
        <dbReference type="ARBA" id="ARBA00004613"/>
    </source>
</evidence>
<dbReference type="Pfam" id="PF00026">
    <property type="entry name" value="Asp"/>
    <property type="match status" value="1"/>
</dbReference>
<evidence type="ECO:0000256" key="2">
    <source>
        <dbReference type="ARBA" id="ARBA00007447"/>
    </source>
</evidence>
<keyword evidence="3" id="KW-0964">Secreted</keyword>
<dbReference type="PANTHER" id="PTHR47966:SF45">
    <property type="entry name" value="PEPTIDASE A1 DOMAIN-CONTAINING PROTEIN"/>
    <property type="match status" value="1"/>
</dbReference>
<feature type="domain" description="Peptidase A1" evidence="14">
    <location>
        <begin position="72"/>
        <end position="417"/>
    </location>
</feature>
<reference evidence="15 16" key="2">
    <citation type="journal article" date="2019" name="G3 (Bethesda)">
        <title>Hybrid Assembly of the Genome of the Entomopathogenic Nematode Steinernema carpocapsae Identifies the X-Chromosome.</title>
        <authorList>
            <person name="Serra L."/>
            <person name="Macchietto M."/>
            <person name="Macias-Munoz A."/>
            <person name="McGill C.J."/>
            <person name="Rodriguez I.M."/>
            <person name="Rodriguez B."/>
            <person name="Murad R."/>
            <person name="Mortazavi A."/>
        </authorList>
    </citation>
    <scope>NUCLEOTIDE SEQUENCE [LARGE SCALE GENOMIC DNA]</scope>
    <source>
        <strain evidence="15 16">ALL</strain>
    </source>
</reference>
<protein>
    <recommendedName>
        <fullName evidence="14">Peptidase A1 domain-containing protein</fullName>
    </recommendedName>
</protein>
<reference evidence="15 16" key="1">
    <citation type="journal article" date="2015" name="Genome Biol.">
        <title>Comparative genomics of Steinernema reveals deeply conserved gene regulatory networks.</title>
        <authorList>
            <person name="Dillman A.R."/>
            <person name="Macchietto M."/>
            <person name="Porter C.F."/>
            <person name="Rogers A."/>
            <person name="Williams B."/>
            <person name="Antoshechkin I."/>
            <person name="Lee M.M."/>
            <person name="Goodwin Z."/>
            <person name="Lu X."/>
            <person name="Lewis E.E."/>
            <person name="Goodrich-Blair H."/>
            <person name="Stock S.P."/>
            <person name="Adams B.J."/>
            <person name="Sternberg P.W."/>
            <person name="Mortazavi A."/>
        </authorList>
    </citation>
    <scope>NUCLEOTIDE SEQUENCE [LARGE SCALE GENOMIC DNA]</scope>
    <source>
        <strain evidence="15 16">ALL</strain>
    </source>
</reference>
<dbReference type="EMBL" id="AZBU02000002">
    <property type="protein sequence ID" value="TKR94920.1"/>
    <property type="molecule type" value="Genomic_DNA"/>
</dbReference>
<dbReference type="AlphaFoldDB" id="A0A4U5PET2"/>
<dbReference type="PRINTS" id="PR00792">
    <property type="entry name" value="PEPSIN"/>
</dbReference>
<accession>A0A4U5PET2</accession>
<organism evidence="15 16">
    <name type="scientific">Steinernema carpocapsae</name>
    <name type="common">Entomopathogenic nematode</name>
    <dbReference type="NCBI Taxonomy" id="34508"/>
    <lineage>
        <taxon>Eukaryota</taxon>
        <taxon>Metazoa</taxon>
        <taxon>Ecdysozoa</taxon>
        <taxon>Nematoda</taxon>
        <taxon>Chromadorea</taxon>
        <taxon>Rhabditida</taxon>
        <taxon>Tylenchina</taxon>
        <taxon>Panagrolaimomorpha</taxon>
        <taxon>Strongyloidoidea</taxon>
        <taxon>Steinernematidae</taxon>
        <taxon>Steinernema</taxon>
    </lineage>
</organism>
<keyword evidence="16" id="KW-1185">Reference proteome</keyword>
<comment type="caution">
    <text evidence="15">The sequence shown here is derived from an EMBL/GenBank/DDBJ whole genome shotgun (WGS) entry which is preliminary data.</text>
</comment>
<evidence type="ECO:0000256" key="3">
    <source>
        <dbReference type="ARBA" id="ARBA00022525"/>
    </source>
</evidence>
<dbReference type="GO" id="GO:0005576">
    <property type="term" value="C:extracellular region"/>
    <property type="evidence" value="ECO:0007669"/>
    <property type="project" value="UniProtKB-SubCell"/>
</dbReference>
<keyword evidence="5 13" id="KW-0732">Signal</keyword>
<keyword evidence="4 12" id="KW-0645">Protease</keyword>
<dbReference type="InterPro" id="IPR001461">
    <property type="entry name" value="Aspartic_peptidase_A1"/>
</dbReference>
<dbReference type="Gene3D" id="2.40.70.10">
    <property type="entry name" value="Acid Proteases"/>
    <property type="match status" value="3"/>
</dbReference>
<evidence type="ECO:0000256" key="8">
    <source>
        <dbReference type="ARBA" id="ARBA00023157"/>
    </source>
</evidence>
<evidence type="ECO:0000256" key="5">
    <source>
        <dbReference type="ARBA" id="ARBA00022729"/>
    </source>
</evidence>
<evidence type="ECO:0000256" key="11">
    <source>
        <dbReference type="PIRSR" id="PIRSR601461-2"/>
    </source>
</evidence>
<evidence type="ECO:0000256" key="7">
    <source>
        <dbReference type="ARBA" id="ARBA00022801"/>
    </source>
</evidence>
<evidence type="ECO:0000256" key="4">
    <source>
        <dbReference type="ARBA" id="ARBA00022670"/>
    </source>
</evidence>
<feature type="disulfide bond" evidence="11">
    <location>
        <begin position="103"/>
        <end position="139"/>
    </location>
</feature>
<evidence type="ECO:0000256" key="6">
    <source>
        <dbReference type="ARBA" id="ARBA00022750"/>
    </source>
</evidence>
<dbReference type="InterPro" id="IPR033121">
    <property type="entry name" value="PEPTIDASE_A1"/>
</dbReference>
<dbReference type="InterPro" id="IPR001969">
    <property type="entry name" value="Aspartic_peptidase_AS"/>
</dbReference>
<keyword evidence="6 12" id="KW-0064">Aspartyl protease</keyword>
<evidence type="ECO:0000256" key="13">
    <source>
        <dbReference type="SAM" id="SignalP"/>
    </source>
</evidence>
<evidence type="ECO:0000256" key="10">
    <source>
        <dbReference type="PIRSR" id="PIRSR601461-1"/>
    </source>
</evidence>
<dbReference type="OrthoDB" id="5839471at2759"/>
<sequence length="421" mass="45332">MKLLILLALVGVVAAGVFQVPLSKIENKRHRMIREGTWSAYLKYKEFLRAAMKRDILKGYPQKVLDYDDMQYIGNITIGTPAQQFVVVLDTGSANLWIPDKTCGQGGGSDCPEYCGGNFCQFLCDASCCGQQMRLASACAKKTKFDANKSTSYQKNGQEWSIAYGTGDASGFLGEDTIAFGGVGEQQLVVPKTTFGQARRIAKFFASDPIDGILGLAFQSLAVDGIVPPLINAIHQKLLDKPLFTVWMEEKGPTEGVVGGLYTYGAIDTQNCGPVLAYQPLSSATYYQFPMDAVSAGSYSSSQGWEVISDTGTSFIAGPNDVVAAIINAIGATFNEDVQGYTIDCNATPADIVLTIGGKAYPIRAKNYMVNVGQGICEIGFFGQDAGGYGPTWILGDPFIREYCQIYDIGAQRMGFAKANP</sequence>
<dbReference type="FunFam" id="2.40.70.10:FF:000058">
    <property type="entry name" value="ASpartyl Protease"/>
    <property type="match status" value="1"/>
</dbReference>